<dbReference type="InterPro" id="IPR008991">
    <property type="entry name" value="Translation_prot_SH3-like_sf"/>
</dbReference>
<dbReference type="CDD" id="cd06091">
    <property type="entry name" value="KOW_NusG"/>
    <property type="match status" value="1"/>
</dbReference>
<dbReference type="HAMAP" id="MF_00948">
    <property type="entry name" value="NusG"/>
    <property type="match status" value="1"/>
</dbReference>
<keyword evidence="3" id="KW-0805">Transcription regulation</keyword>
<dbReference type="SMART" id="SM00738">
    <property type="entry name" value="NGN"/>
    <property type="match status" value="1"/>
</dbReference>
<sequence length="185" mass="20994">MARTIEAKWYAVRTVAGKEKSAKENIEREIDLNSIDKWVGEIILPTEKLYKLKNGKKYTREKLVMPGYLFVELQLIGEVESIIKNTKNVVGFAGDRNRKPQPLKDHEIDRIVGNMKKVEEGEGEIPFIVDEKVTVIDGPFNGFNGEVSSVDHDKQSLVVSVKIFGRETPVKLSYLQVDKYREGNG</sequence>
<proteinExistence type="inferred from homology"/>
<dbReference type="SUPFAM" id="SSF82679">
    <property type="entry name" value="N-utilization substance G protein NusG, N-terminal domain"/>
    <property type="match status" value="1"/>
</dbReference>
<dbReference type="InterPro" id="IPR047050">
    <property type="entry name" value="NGN"/>
</dbReference>
<dbReference type="GO" id="GO:0032784">
    <property type="term" value="P:regulation of DNA-templated transcription elongation"/>
    <property type="evidence" value="ECO:0007669"/>
    <property type="project" value="InterPro"/>
</dbReference>
<evidence type="ECO:0000256" key="1">
    <source>
        <dbReference type="ARBA" id="ARBA00022472"/>
    </source>
</evidence>
<dbReference type="InterPro" id="IPR036735">
    <property type="entry name" value="NGN_dom_sf"/>
</dbReference>
<dbReference type="InterPro" id="IPR015869">
    <property type="entry name" value="Transcrpt_antiterm_NusG_bac_CS"/>
</dbReference>
<dbReference type="CDD" id="cd09891">
    <property type="entry name" value="NGN_Bact_1"/>
    <property type="match status" value="1"/>
</dbReference>
<dbReference type="NCBIfam" id="TIGR00922">
    <property type="entry name" value="nusG"/>
    <property type="match status" value="1"/>
</dbReference>
<gene>
    <name evidence="7" type="primary">nusG</name>
    <name evidence="7" type="ORF">SLAVMIC_00170</name>
</gene>
<dbReference type="PRINTS" id="PR00338">
    <property type="entry name" value="NUSGTNSCPFCT"/>
</dbReference>
<dbReference type="Gene3D" id="2.30.30.30">
    <property type="match status" value="1"/>
</dbReference>
<keyword evidence="4" id="KW-0804">Transcription</keyword>
<evidence type="ECO:0000313" key="7">
    <source>
        <dbReference type="EMBL" id="CAG7579941.1"/>
    </source>
</evidence>
<accession>A0A8D9C8G4</accession>
<protein>
    <submittedName>
        <fullName evidence="7">NusG antitermination factor</fullName>
    </submittedName>
</protein>
<dbReference type="GO" id="GO:0006354">
    <property type="term" value="P:DNA-templated transcription elongation"/>
    <property type="evidence" value="ECO:0007669"/>
    <property type="project" value="InterPro"/>
</dbReference>
<dbReference type="InterPro" id="IPR014722">
    <property type="entry name" value="Rib_uL2_dom2"/>
</dbReference>
<feature type="domain" description="KOW" evidence="6">
    <location>
        <begin position="126"/>
        <end position="153"/>
    </location>
</feature>
<name>A0A8D9C8G4_9VIRU</name>
<dbReference type="SUPFAM" id="SSF50104">
    <property type="entry name" value="Translation proteins SH3-like domain"/>
    <property type="match status" value="1"/>
</dbReference>
<feature type="domain" description="NusG-like N-terminal" evidence="5">
    <location>
        <begin position="6"/>
        <end position="115"/>
    </location>
</feature>
<dbReference type="InterPro" id="IPR043425">
    <property type="entry name" value="NusG-like"/>
</dbReference>
<dbReference type="InterPro" id="IPR001062">
    <property type="entry name" value="Transcrpt_antiterm_NusG"/>
</dbReference>
<dbReference type="SMART" id="SM00739">
    <property type="entry name" value="KOW"/>
    <property type="match status" value="1"/>
</dbReference>
<evidence type="ECO:0000259" key="5">
    <source>
        <dbReference type="SMART" id="SM00738"/>
    </source>
</evidence>
<dbReference type="InterPro" id="IPR006645">
    <property type="entry name" value="NGN-like_dom"/>
</dbReference>
<dbReference type="PROSITE" id="PS01014">
    <property type="entry name" value="NUSG"/>
    <property type="match status" value="1"/>
</dbReference>
<dbReference type="EMBL" id="OU342829">
    <property type="protein sequence ID" value="CAG7579941.1"/>
    <property type="molecule type" value="Genomic_DNA"/>
</dbReference>
<evidence type="ECO:0000259" key="6">
    <source>
        <dbReference type="SMART" id="SM00739"/>
    </source>
</evidence>
<keyword evidence="1" id="KW-0806">Transcription termination</keyword>
<dbReference type="GO" id="GO:0031564">
    <property type="term" value="P:transcription antitermination"/>
    <property type="evidence" value="ECO:0007669"/>
    <property type="project" value="UniProtKB-KW"/>
</dbReference>
<dbReference type="Pfam" id="PF00467">
    <property type="entry name" value="KOW"/>
    <property type="match status" value="1"/>
</dbReference>
<reference evidence="7" key="1">
    <citation type="submission" date="2021-06" db="EMBL/GenBank/DDBJ databases">
        <authorList>
            <person name="Gannon L."/>
            <person name="Redgwell R T."/>
            <person name="Michniewski S."/>
            <person name="Harrison D C."/>
            <person name="Millard A."/>
        </authorList>
    </citation>
    <scope>NUCLEOTIDE SEQUENCE</scope>
</reference>
<keyword evidence="2" id="KW-0889">Transcription antitermination</keyword>
<dbReference type="Gene3D" id="3.30.70.940">
    <property type="entry name" value="NusG, N-terminal domain"/>
    <property type="match status" value="1"/>
</dbReference>
<organism evidence="7">
    <name type="scientific">uncultured marine phage</name>
    <dbReference type="NCBI Taxonomy" id="707152"/>
    <lineage>
        <taxon>Viruses</taxon>
        <taxon>environmental samples</taxon>
    </lineage>
</organism>
<evidence type="ECO:0000256" key="3">
    <source>
        <dbReference type="ARBA" id="ARBA00023015"/>
    </source>
</evidence>
<dbReference type="PANTHER" id="PTHR30265">
    <property type="entry name" value="RHO-INTERACTING TRANSCRIPTION TERMINATION FACTOR NUSG"/>
    <property type="match status" value="1"/>
</dbReference>
<evidence type="ECO:0000256" key="4">
    <source>
        <dbReference type="ARBA" id="ARBA00023163"/>
    </source>
</evidence>
<dbReference type="Pfam" id="PF02357">
    <property type="entry name" value="NusG"/>
    <property type="match status" value="1"/>
</dbReference>
<evidence type="ECO:0000256" key="2">
    <source>
        <dbReference type="ARBA" id="ARBA00022814"/>
    </source>
</evidence>
<dbReference type="PANTHER" id="PTHR30265:SF2">
    <property type="entry name" value="TRANSCRIPTION TERMINATION_ANTITERMINATION PROTEIN NUSG"/>
    <property type="match status" value="1"/>
</dbReference>
<dbReference type="GO" id="GO:0006353">
    <property type="term" value="P:DNA-templated transcription termination"/>
    <property type="evidence" value="ECO:0007669"/>
    <property type="project" value="UniProtKB-KW"/>
</dbReference>
<dbReference type="InterPro" id="IPR005824">
    <property type="entry name" value="KOW"/>
</dbReference>